<organism evidence="1 2">
    <name type="scientific">Catenaria anguillulae PL171</name>
    <dbReference type="NCBI Taxonomy" id="765915"/>
    <lineage>
        <taxon>Eukaryota</taxon>
        <taxon>Fungi</taxon>
        <taxon>Fungi incertae sedis</taxon>
        <taxon>Blastocladiomycota</taxon>
        <taxon>Blastocladiomycetes</taxon>
        <taxon>Blastocladiales</taxon>
        <taxon>Catenariaceae</taxon>
        <taxon>Catenaria</taxon>
    </lineage>
</organism>
<gene>
    <name evidence="1" type="ORF">BCR44DRAFT_33347</name>
</gene>
<evidence type="ECO:0000313" key="2">
    <source>
        <dbReference type="Proteomes" id="UP000193411"/>
    </source>
</evidence>
<dbReference type="Proteomes" id="UP000193411">
    <property type="component" value="Unassembled WGS sequence"/>
</dbReference>
<evidence type="ECO:0000313" key="1">
    <source>
        <dbReference type="EMBL" id="ORZ39030.1"/>
    </source>
</evidence>
<protein>
    <submittedName>
        <fullName evidence="1">Uncharacterized protein</fullName>
    </submittedName>
</protein>
<dbReference type="EMBL" id="MCFL01000006">
    <property type="protein sequence ID" value="ORZ39030.1"/>
    <property type="molecule type" value="Genomic_DNA"/>
</dbReference>
<sequence>MGYTTVFRGHFSLSPALNPAQIAYLTHFAYIRHMIRDSTLCRAKPDPLRAAVNLDVGTDGEFFVAAEGDYGQGHDETIIEYNSQPKTQPSLWCQWVPTKDGTRIEWNRGEKFYCCEQWIEYMIANFLEPWGVKIEGKIEFAGEDPSDKGYLKIVDGHKCDRVFDASIDSKEVWASW</sequence>
<reference evidence="1 2" key="1">
    <citation type="submission" date="2016-07" db="EMBL/GenBank/DDBJ databases">
        <title>Pervasive Adenine N6-methylation of Active Genes in Fungi.</title>
        <authorList>
            <consortium name="DOE Joint Genome Institute"/>
            <person name="Mondo S.J."/>
            <person name="Dannebaum R.O."/>
            <person name="Kuo R.C."/>
            <person name="Labutti K."/>
            <person name="Haridas S."/>
            <person name="Kuo A."/>
            <person name="Salamov A."/>
            <person name="Ahrendt S.R."/>
            <person name="Lipzen A."/>
            <person name="Sullivan W."/>
            <person name="Andreopoulos W.B."/>
            <person name="Clum A."/>
            <person name="Lindquist E."/>
            <person name="Daum C."/>
            <person name="Ramamoorthy G.K."/>
            <person name="Gryganskyi A."/>
            <person name="Culley D."/>
            <person name="Magnuson J.K."/>
            <person name="James T.Y."/>
            <person name="O'Malley M.A."/>
            <person name="Stajich J.E."/>
            <person name="Spatafora J.W."/>
            <person name="Visel A."/>
            <person name="Grigoriev I.V."/>
        </authorList>
    </citation>
    <scope>NUCLEOTIDE SEQUENCE [LARGE SCALE GENOMIC DNA]</scope>
    <source>
        <strain evidence="1 2">PL171</strain>
    </source>
</reference>
<accession>A0A1Y2HWT1</accession>
<comment type="caution">
    <text evidence="1">The sequence shown here is derived from an EMBL/GenBank/DDBJ whole genome shotgun (WGS) entry which is preliminary data.</text>
</comment>
<name>A0A1Y2HWT1_9FUNG</name>
<dbReference type="OrthoDB" id="2214470at2759"/>
<proteinExistence type="predicted"/>
<keyword evidence="2" id="KW-1185">Reference proteome</keyword>
<dbReference type="AlphaFoldDB" id="A0A1Y2HWT1"/>